<sequence length="80" mass="9212">MECWISSPQPNLTRGDRTFDCFSSHRSRIDITAAYPFHTGKLDKLIAKAEADIEANRVRDLDEVFHSTVKKRACQEIAFR</sequence>
<accession>A0A832M5M3</accession>
<comment type="caution">
    <text evidence="1">The sequence shown here is derived from an EMBL/GenBank/DDBJ whole genome shotgun (WGS) entry which is preliminary data.</text>
</comment>
<dbReference type="EMBL" id="DSRD01000915">
    <property type="protein sequence ID" value="HGW95533.1"/>
    <property type="molecule type" value="Genomic_DNA"/>
</dbReference>
<reference evidence="1" key="1">
    <citation type="journal article" date="2020" name="mSystems">
        <title>Genome- and Community-Level Interaction Insights into Carbon Utilization and Element Cycling Functions of Hydrothermarchaeota in Hydrothermal Sediment.</title>
        <authorList>
            <person name="Zhou Z."/>
            <person name="Liu Y."/>
            <person name="Xu W."/>
            <person name="Pan J."/>
            <person name="Luo Z.H."/>
            <person name="Li M."/>
        </authorList>
    </citation>
    <scope>NUCLEOTIDE SEQUENCE [LARGE SCALE GENOMIC DNA]</scope>
    <source>
        <strain evidence="1">SpSt-402</strain>
    </source>
</reference>
<evidence type="ECO:0000313" key="1">
    <source>
        <dbReference type="EMBL" id="HGW95533.1"/>
    </source>
</evidence>
<organism evidence="1">
    <name type="scientific">Oscillatoriales cyanobacterium SpSt-402</name>
    <dbReference type="NCBI Taxonomy" id="2282168"/>
    <lineage>
        <taxon>Bacteria</taxon>
        <taxon>Bacillati</taxon>
        <taxon>Cyanobacteriota</taxon>
        <taxon>Cyanophyceae</taxon>
        <taxon>Oscillatoriophycideae</taxon>
        <taxon>Oscillatoriales</taxon>
    </lineage>
</organism>
<protein>
    <submittedName>
        <fullName evidence="1">Uncharacterized protein</fullName>
    </submittedName>
</protein>
<proteinExistence type="predicted"/>
<name>A0A832M5M3_9CYAN</name>
<gene>
    <name evidence="1" type="ORF">ENR47_14825</name>
</gene>
<dbReference type="AlphaFoldDB" id="A0A832M5M3"/>